<evidence type="ECO:0000313" key="1">
    <source>
        <dbReference type="EMBL" id="QHS96282.1"/>
    </source>
</evidence>
<proteinExistence type="predicted"/>
<sequence>MTSYEKTRKQYAGSKEHQERCKFEAGLKWYMETKESTIRRLVPGFDGFNKDYRTNISYIQYEDEYMSYLHNGNAGKMGKQIALFEEKYKEVYKNRI</sequence>
<accession>A0A6C0BW39</accession>
<dbReference type="EMBL" id="MN739271">
    <property type="protein sequence ID" value="QHS96282.1"/>
    <property type="molecule type" value="Genomic_DNA"/>
</dbReference>
<organism evidence="1">
    <name type="scientific">viral metagenome</name>
    <dbReference type="NCBI Taxonomy" id="1070528"/>
    <lineage>
        <taxon>unclassified sequences</taxon>
        <taxon>metagenomes</taxon>
        <taxon>organismal metagenomes</taxon>
    </lineage>
</organism>
<name>A0A6C0BW39_9ZZZZ</name>
<reference evidence="1" key="1">
    <citation type="journal article" date="2020" name="Nature">
        <title>Giant virus diversity and host interactions through global metagenomics.</title>
        <authorList>
            <person name="Schulz F."/>
            <person name="Roux S."/>
            <person name="Paez-Espino D."/>
            <person name="Jungbluth S."/>
            <person name="Walsh D.A."/>
            <person name="Denef V.J."/>
            <person name="McMahon K.D."/>
            <person name="Konstantinidis K.T."/>
            <person name="Eloe-Fadrosh E.A."/>
            <person name="Kyrpides N.C."/>
            <person name="Woyke T."/>
        </authorList>
    </citation>
    <scope>NUCLEOTIDE SEQUENCE</scope>
    <source>
        <strain evidence="1">GVMAG-M-3300020166-18</strain>
    </source>
</reference>
<protein>
    <submittedName>
        <fullName evidence="1">Uncharacterized protein</fullName>
    </submittedName>
</protein>
<dbReference type="AlphaFoldDB" id="A0A6C0BW39"/>